<evidence type="ECO:0000256" key="2">
    <source>
        <dbReference type="SAM" id="Phobius"/>
    </source>
</evidence>
<evidence type="ECO:0000313" key="3">
    <source>
        <dbReference type="EMBL" id="MFC5055858.1"/>
    </source>
</evidence>
<protein>
    <submittedName>
        <fullName evidence="3">Uncharacterized protein</fullName>
    </submittedName>
</protein>
<organism evidence="3 4">
    <name type="scientific">Saccharothrix xinjiangensis</name>
    <dbReference type="NCBI Taxonomy" id="204798"/>
    <lineage>
        <taxon>Bacteria</taxon>
        <taxon>Bacillati</taxon>
        <taxon>Actinomycetota</taxon>
        <taxon>Actinomycetes</taxon>
        <taxon>Pseudonocardiales</taxon>
        <taxon>Pseudonocardiaceae</taxon>
        <taxon>Saccharothrix</taxon>
    </lineage>
</organism>
<evidence type="ECO:0000313" key="4">
    <source>
        <dbReference type="Proteomes" id="UP001595833"/>
    </source>
</evidence>
<feature type="transmembrane region" description="Helical" evidence="2">
    <location>
        <begin position="101"/>
        <end position="121"/>
    </location>
</feature>
<dbReference type="RefSeq" id="WP_344040838.1">
    <property type="nucleotide sequence ID" value="NZ_BAAAKE010000025.1"/>
</dbReference>
<keyword evidence="2" id="KW-1133">Transmembrane helix</keyword>
<sequence>MPRAGRHHATTAPATRRWWPTTGRWRELRAGVDRSRPGRAAAPAGRRLGGLVAPSLHRHDHPDPAHHAQRAARPHRHAAFTAPFTPSAPAIPTGSVLVGFAHYRVLFAIAAVGVVAAVHVLRTRHDTAGTA</sequence>
<gene>
    <name evidence="3" type="ORF">ACFPFM_19115</name>
</gene>
<feature type="region of interest" description="Disordered" evidence="1">
    <location>
        <begin position="53"/>
        <end position="73"/>
    </location>
</feature>
<proteinExistence type="predicted"/>
<reference evidence="4" key="1">
    <citation type="journal article" date="2019" name="Int. J. Syst. Evol. Microbiol.">
        <title>The Global Catalogue of Microorganisms (GCM) 10K type strain sequencing project: providing services to taxonomists for standard genome sequencing and annotation.</title>
        <authorList>
            <consortium name="The Broad Institute Genomics Platform"/>
            <consortium name="The Broad Institute Genome Sequencing Center for Infectious Disease"/>
            <person name="Wu L."/>
            <person name="Ma J."/>
        </authorList>
    </citation>
    <scope>NUCLEOTIDE SEQUENCE [LARGE SCALE GENOMIC DNA]</scope>
    <source>
        <strain evidence="4">KCTC 12848</strain>
    </source>
</reference>
<name>A0ABV9Y0T0_9PSEU</name>
<dbReference type="EMBL" id="JBHSJB010000017">
    <property type="protein sequence ID" value="MFC5055858.1"/>
    <property type="molecule type" value="Genomic_DNA"/>
</dbReference>
<accession>A0ABV9Y0T0</accession>
<comment type="caution">
    <text evidence="3">The sequence shown here is derived from an EMBL/GenBank/DDBJ whole genome shotgun (WGS) entry which is preliminary data.</text>
</comment>
<keyword evidence="2" id="KW-0812">Transmembrane</keyword>
<dbReference type="Proteomes" id="UP001595833">
    <property type="component" value="Unassembled WGS sequence"/>
</dbReference>
<evidence type="ECO:0000256" key="1">
    <source>
        <dbReference type="SAM" id="MobiDB-lite"/>
    </source>
</evidence>
<keyword evidence="2" id="KW-0472">Membrane</keyword>
<keyword evidence="4" id="KW-1185">Reference proteome</keyword>